<dbReference type="STRING" id="292415.Tbd_0661"/>
<dbReference type="HOGENOM" id="CLU_1488372_0_0_4"/>
<evidence type="ECO:0000313" key="1">
    <source>
        <dbReference type="EMBL" id="AAZ96614.1"/>
    </source>
</evidence>
<accession>Q3SL07</accession>
<dbReference type="EMBL" id="CP000116">
    <property type="protein sequence ID" value="AAZ96614.1"/>
    <property type="molecule type" value="Genomic_DNA"/>
</dbReference>
<dbReference type="InterPro" id="IPR027396">
    <property type="entry name" value="DsrEFH-like"/>
</dbReference>
<sequence>MPSFPMTPRALRSAPQLRSLARMLAAGVALLLLSHATPAATLEGLLAQPNAPAGVVFEVVDRDPRALEYALPWVKQAARRLKARFPALPMALVTHGQEMFALKDGARGTNPAIHQLAESLSRDDGIPVHVCETYAGTRGLGAEDFPAYVDVAPEGPAQIRNYEALDYVRLVVPRAATLKPR</sequence>
<dbReference type="SUPFAM" id="SSF75169">
    <property type="entry name" value="DsrEFH-like"/>
    <property type="match status" value="1"/>
</dbReference>
<gene>
    <name evidence="1" type="ordered locus">Tbd_0661</name>
</gene>
<dbReference type="Gene3D" id="3.40.1260.10">
    <property type="entry name" value="DsrEFH-like"/>
    <property type="match status" value="1"/>
</dbReference>
<dbReference type="eggNOG" id="COG1416">
    <property type="taxonomic scope" value="Bacteria"/>
</dbReference>
<keyword evidence="2" id="KW-1185">Reference proteome</keyword>
<name>Q3SL07_THIDA</name>
<evidence type="ECO:0000313" key="2">
    <source>
        <dbReference type="Proteomes" id="UP000008291"/>
    </source>
</evidence>
<dbReference type="KEGG" id="tbd:Tbd_0661"/>
<proteinExistence type="predicted"/>
<organism evidence="1 2">
    <name type="scientific">Thiobacillus denitrificans (strain ATCC 25259 / T1)</name>
    <dbReference type="NCBI Taxonomy" id="292415"/>
    <lineage>
        <taxon>Bacteria</taxon>
        <taxon>Pseudomonadati</taxon>
        <taxon>Pseudomonadota</taxon>
        <taxon>Betaproteobacteria</taxon>
        <taxon>Nitrosomonadales</taxon>
        <taxon>Thiobacillaceae</taxon>
        <taxon>Thiobacillus</taxon>
    </lineage>
</organism>
<protein>
    <submittedName>
        <fullName evidence="1">Uncharacterized protein</fullName>
    </submittedName>
</protein>
<dbReference type="Proteomes" id="UP000008291">
    <property type="component" value="Chromosome"/>
</dbReference>
<dbReference type="AlphaFoldDB" id="Q3SL07"/>
<reference evidence="1 2" key="1">
    <citation type="journal article" date="2006" name="J. Bacteriol.">
        <title>The genome sequence of the obligately chemolithoautotrophic, facultatively anaerobic bacterium Thiobacillus denitrificans.</title>
        <authorList>
            <person name="Beller H.R."/>
            <person name="Chain P.S."/>
            <person name="Letain T.E."/>
            <person name="Chakicherla A."/>
            <person name="Larimer F.W."/>
            <person name="Richardson P.M."/>
            <person name="Coleman M.A."/>
            <person name="Wood A.P."/>
            <person name="Kelly D.P."/>
        </authorList>
    </citation>
    <scope>NUCLEOTIDE SEQUENCE [LARGE SCALE GENOMIC DNA]</scope>
    <source>
        <strain evidence="1 2">ATCC 25259</strain>
    </source>
</reference>